<sequence>MDEKKFTITELVEAISGLDPMEKVVVCDILSGQVTNHTVVHIRIAELILKEQSDLTRAIANWNLELFPAHEDDAILLLLEELLEDVLCQKQLGAEKVDHP</sequence>
<dbReference type="EMBL" id="LAZR01056701">
    <property type="protein sequence ID" value="KKK73627.1"/>
    <property type="molecule type" value="Genomic_DNA"/>
</dbReference>
<accession>A0A0F8XWZ7</accession>
<name>A0A0F8XWZ7_9ZZZZ</name>
<gene>
    <name evidence="1" type="ORF">LCGC14_2891930</name>
</gene>
<comment type="caution">
    <text evidence="1">The sequence shown here is derived from an EMBL/GenBank/DDBJ whole genome shotgun (WGS) entry which is preliminary data.</text>
</comment>
<proteinExistence type="predicted"/>
<dbReference type="AlphaFoldDB" id="A0A0F8XWZ7"/>
<reference evidence="1" key="1">
    <citation type="journal article" date="2015" name="Nature">
        <title>Complex archaea that bridge the gap between prokaryotes and eukaryotes.</title>
        <authorList>
            <person name="Spang A."/>
            <person name="Saw J.H."/>
            <person name="Jorgensen S.L."/>
            <person name="Zaremba-Niedzwiedzka K."/>
            <person name="Martijn J."/>
            <person name="Lind A.E."/>
            <person name="van Eijk R."/>
            <person name="Schleper C."/>
            <person name="Guy L."/>
            <person name="Ettema T.J."/>
        </authorList>
    </citation>
    <scope>NUCLEOTIDE SEQUENCE</scope>
</reference>
<evidence type="ECO:0000313" key="1">
    <source>
        <dbReference type="EMBL" id="KKK73627.1"/>
    </source>
</evidence>
<organism evidence="1">
    <name type="scientific">marine sediment metagenome</name>
    <dbReference type="NCBI Taxonomy" id="412755"/>
    <lineage>
        <taxon>unclassified sequences</taxon>
        <taxon>metagenomes</taxon>
        <taxon>ecological metagenomes</taxon>
    </lineage>
</organism>
<protein>
    <submittedName>
        <fullName evidence="1">Uncharacterized protein</fullName>
    </submittedName>
</protein>